<evidence type="ECO:0000313" key="3">
    <source>
        <dbReference type="EMBL" id="MDT0443484.1"/>
    </source>
</evidence>
<feature type="region of interest" description="Disordered" evidence="1">
    <location>
        <begin position="1"/>
        <end position="38"/>
    </location>
</feature>
<gene>
    <name evidence="3" type="ORF">RM779_12905</name>
</gene>
<dbReference type="EMBL" id="JAVREV010000006">
    <property type="protein sequence ID" value="MDT0443484.1"/>
    <property type="molecule type" value="Genomic_DNA"/>
</dbReference>
<organism evidence="3 4">
    <name type="scientific">Streptomyces johnsoniae</name>
    <dbReference type="NCBI Taxonomy" id="3075532"/>
    <lineage>
        <taxon>Bacteria</taxon>
        <taxon>Bacillati</taxon>
        <taxon>Actinomycetota</taxon>
        <taxon>Actinomycetes</taxon>
        <taxon>Kitasatosporales</taxon>
        <taxon>Streptomycetaceae</taxon>
        <taxon>Streptomyces</taxon>
    </lineage>
</organism>
<dbReference type="Proteomes" id="UP001183615">
    <property type="component" value="Unassembled WGS sequence"/>
</dbReference>
<dbReference type="PANTHER" id="PTHR30514">
    <property type="entry name" value="GLUCOKINASE"/>
    <property type="match status" value="1"/>
</dbReference>
<dbReference type="Pfam" id="PF01418">
    <property type="entry name" value="HTH_6"/>
    <property type="match status" value="1"/>
</dbReference>
<proteinExistence type="predicted"/>
<dbReference type="InterPro" id="IPR046348">
    <property type="entry name" value="SIS_dom_sf"/>
</dbReference>
<dbReference type="Gene3D" id="3.40.50.10490">
    <property type="entry name" value="Glucose-6-phosphate isomerase like protein, domain 1"/>
    <property type="match status" value="1"/>
</dbReference>
<dbReference type="PROSITE" id="PS51071">
    <property type="entry name" value="HTH_RPIR"/>
    <property type="match status" value="1"/>
</dbReference>
<evidence type="ECO:0000256" key="1">
    <source>
        <dbReference type="SAM" id="MobiDB-lite"/>
    </source>
</evidence>
<sequence length="311" mass="32957">MNTGTNTGTNADETDETGAGAAHEQTLPEWIRSRLGRRRPGAGARRVLSAIAAQPQQMSYASTSSVAATAGVNVATVVRTAQQLGFSGWPALRAEIRSRYLSGLSASEVLSEHHEDAGQGPAWATLRRDLHNLKDLASLLDEAQVERVARTIHGAGTTLVLASGSFAAPGLQLSHLAQTIGHDVRLHRVGGTALFNAVRLLGPEDCLVVFQVWRTPREILHAMQVAAAAGTPIVLVSDQAREEVRELAAELVPMPSEGASMFPSLVAATTIVQAVVASLVACDPAAAAEWSDGVERLWSRFGLFPDPENLQ</sequence>
<evidence type="ECO:0000259" key="2">
    <source>
        <dbReference type="PROSITE" id="PS51071"/>
    </source>
</evidence>
<dbReference type="SUPFAM" id="SSF53697">
    <property type="entry name" value="SIS domain"/>
    <property type="match status" value="1"/>
</dbReference>
<feature type="compositionally biased region" description="Polar residues" evidence="1">
    <location>
        <begin position="1"/>
        <end position="11"/>
    </location>
</feature>
<reference evidence="4" key="1">
    <citation type="submission" date="2023-07" db="EMBL/GenBank/DDBJ databases">
        <title>30 novel species of actinomycetes from the DSMZ collection.</title>
        <authorList>
            <person name="Nouioui I."/>
        </authorList>
    </citation>
    <scope>NUCLEOTIDE SEQUENCE [LARGE SCALE GENOMIC DNA]</scope>
    <source>
        <strain evidence="4">DSM 41886</strain>
    </source>
</reference>
<dbReference type="InterPro" id="IPR036388">
    <property type="entry name" value="WH-like_DNA-bd_sf"/>
</dbReference>
<keyword evidence="4" id="KW-1185">Reference proteome</keyword>
<dbReference type="InterPro" id="IPR009057">
    <property type="entry name" value="Homeodomain-like_sf"/>
</dbReference>
<dbReference type="Gene3D" id="1.10.10.10">
    <property type="entry name" value="Winged helix-like DNA-binding domain superfamily/Winged helix DNA-binding domain"/>
    <property type="match status" value="1"/>
</dbReference>
<accession>A0ABU2S3B7</accession>
<protein>
    <submittedName>
        <fullName evidence="3">MurR/RpiR family transcriptional regulator</fullName>
    </submittedName>
</protein>
<dbReference type="SUPFAM" id="SSF46689">
    <property type="entry name" value="Homeodomain-like"/>
    <property type="match status" value="1"/>
</dbReference>
<dbReference type="PANTHER" id="PTHR30514:SF18">
    <property type="entry name" value="RPIR-FAMILY TRANSCRIPTIONAL REGULATOR"/>
    <property type="match status" value="1"/>
</dbReference>
<feature type="domain" description="HTH rpiR-type" evidence="2">
    <location>
        <begin position="27"/>
        <end position="103"/>
    </location>
</feature>
<name>A0ABU2S3B7_9ACTN</name>
<dbReference type="InterPro" id="IPR047640">
    <property type="entry name" value="RpiR-like"/>
</dbReference>
<comment type="caution">
    <text evidence="3">The sequence shown here is derived from an EMBL/GenBank/DDBJ whole genome shotgun (WGS) entry which is preliminary data.</text>
</comment>
<evidence type="ECO:0000313" key="4">
    <source>
        <dbReference type="Proteomes" id="UP001183615"/>
    </source>
</evidence>
<dbReference type="InterPro" id="IPR000281">
    <property type="entry name" value="HTH_RpiR"/>
</dbReference>
<dbReference type="RefSeq" id="WP_311617833.1">
    <property type="nucleotide sequence ID" value="NZ_JAVREV010000006.1"/>
</dbReference>